<dbReference type="Proteomes" id="UP001241377">
    <property type="component" value="Unassembled WGS sequence"/>
</dbReference>
<gene>
    <name evidence="1" type="ORF">QFC19_003597</name>
</gene>
<accession>A0ACC2W1F2</accession>
<keyword evidence="2" id="KW-1185">Reference proteome</keyword>
<evidence type="ECO:0000313" key="2">
    <source>
        <dbReference type="Proteomes" id="UP001241377"/>
    </source>
</evidence>
<organism evidence="1 2">
    <name type="scientific">Naganishia cerealis</name>
    <dbReference type="NCBI Taxonomy" id="610337"/>
    <lineage>
        <taxon>Eukaryota</taxon>
        <taxon>Fungi</taxon>
        <taxon>Dikarya</taxon>
        <taxon>Basidiomycota</taxon>
        <taxon>Agaricomycotina</taxon>
        <taxon>Tremellomycetes</taxon>
        <taxon>Filobasidiales</taxon>
        <taxon>Filobasidiaceae</taxon>
        <taxon>Naganishia</taxon>
    </lineage>
</organism>
<reference evidence="1" key="1">
    <citation type="submission" date="2023-04" db="EMBL/GenBank/DDBJ databases">
        <title>Draft Genome sequencing of Naganishia species isolated from polar environments using Oxford Nanopore Technology.</title>
        <authorList>
            <person name="Leo P."/>
            <person name="Venkateswaran K."/>
        </authorList>
    </citation>
    <scope>NUCLEOTIDE SEQUENCE</scope>
    <source>
        <strain evidence="1">MNA-CCFEE 5261</strain>
    </source>
</reference>
<sequence length="299" mass="32542">MGLDFNVASSGDNQEVRKATSVCFDATESTGDTTAIQMEHRSQISSLLRRNSGEQERDSDPQTFQGVLGMIENAVYPYCSNDSSFTSSCRISSGQGDILTGTGSARATSTPITCNTSGAAEILVDFESTTCKTVENSIDETGSEFRENVEIHETAGKVENESKDMEFRDNGQLYSPSLALQPIRRQSIKEQDQKQAEPQNMTHAHRHTSPSLCQIPGLRISAATHISDSQPTQTDEKHDQACSPDRENSKFQEAVSPGYPNAQPVVKPQPNPAEQECLTLGMSHITLLSEHLSDLGSVL</sequence>
<comment type="caution">
    <text evidence="1">The sequence shown here is derived from an EMBL/GenBank/DDBJ whole genome shotgun (WGS) entry which is preliminary data.</text>
</comment>
<name>A0ACC2W1F2_9TREE</name>
<proteinExistence type="predicted"/>
<dbReference type="EMBL" id="JASBWR010000035">
    <property type="protein sequence ID" value="KAJ9105139.1"/>
    <property type="molecule type" value="Genomic_DNA"/>
</dbReference>
<protein>
    <submittedName>
        <fullName evidence="1">Uncharacterized protein</fullName>
    </submittedName>
</protein>
<evidence type="ECO:0000313" key="1">
    <source>
        <dbReference type="EMBL" id="KAJ9105139.1"/>
    </source>
</evidence>